<keyword evidence="2" id="KW-0012">Acyltransferase</keyword>
<dbReference type="SUPFAM" id="SSF55729">
    <property type="entry name" value="Acyl-CoA N-acyltransferases (Nat)"/>
    <property type="match status" value="1"/>
</dbReference>
<evidence type="ECO:0000259" key="3">
    <source>
        <dbReference type="PROSITE" id="PS51186"/>
    </source>
</evidence>
<protein>
    <submittedName>
        <fullName evidence="4">GNAT family N-acetyltransferase</fullName>
    </submittedName>
</protein>
<reference evidence="4 5" key="1">
    <citation type="submission" date="2019-05" db="EMBL/GenBank/DDBJ databases">
        <title>Culicoidintestinum kansasii gen. nov., sp. nov. from the gastrointestinal tract of the biting midge, Culicoides sonorensis.</title>
        <authorList>
            <person name="Neupane S."/>
            <person name="Ghosh A."/>
            <person name="Gunther S."/>
            <person name="Martin K."/>
            <person name="Zurek L."/>
        </authorList>
    </citation>
    <scope>NUCLEOTIDE SEQUENCE [LARGE SCALE GENOMIC DNA]</scope>
    <source>
        <strain evidence="4 5">CS-1</strain>
    </source>
</reference>
<evidence type="ECO:0000256" key="2">
    <source>
        <dbReference type="ARBA" id="ARBA00023315"/>
    </source>
</evidence>
<dbReference type="OrthoDB" id="7205533at2"/>
<dbReference type="FunCoup" id="A0A5R8QA48">
    <property type="interactions" value="52"/>
</dbReference>
<dbReference type="PANTHER" id="PTHR43877">
    <property type="entry name" value="AMINOALKYLPHOSPHONATE N-ACETYLTRANSFERASE-RELATED-RELATED"/>
    <property type="match status" value="1"/>
</dbReference>
<evidence type="ECO:0000313" key="4">
    <source>
        <dbReference type="EMBL" id="TLG71522.1"/>
    </source>
</evidence>
<dbReference type="CDD" id="cd04301">
    <property type="entry name" value="NAT_SF"/>
    <property type="match status" value="1"/>
</dbReference>
<sequence>MVKLKKLSVNDAAVLQEISVLTYKDTFDPYNSAENMAIYLEEAYNIPKLERELQNPESEFYFLFVDGRLAAYLKLNVGAAQSETIADNALEVERIYVKPEFKRRGLGKYLMEKSEAIAKELGKSSMWLGVWEDNKAAQSFYEQMGFAIVGSHSFFMADDEQTDLIMAKEI</sequence>
<dbReference type="AlphaFoldDB" id="A0A5R8QA48"/>
<dbReference type="InterPro" id="IPR016181">
    <property type="entry name" value="Acyl_CoA_acyltransferase"/>
</dbReference>
<evidence type="ECO:0000256" key="1">
    <source>
        <dbReference type="ARBA" id="ARBA00022679"/>
    </source>
</evidence>
<dbReference type="EMBL" id="VBWP01000011">
    <property type="protein sequence ID" value="TLG71522.1"/>
    <property type="molecule type" value="Genomic_DNA"/>
</dbReference>
<keyword evidence="5" id="KW-1185">Reference proteome</keyword>
<gene>
    <name evidence="4" type="ORF">FEZ08_10530</name>
</gene>
<evidence type="ECO:0000313" key="5">
    <source>
        <dbReference type="Proteomes" id="UP000306912"/>
    </source>
</evidence>
<organism evidence="4 5">
    <name type="scientific">Culicoidibacter larvae</name>
    <dbReference type="NCBI Taxonomy" id="2579976"/>
    <lineage>
        <taxon>Bacteria</taxon>
        <taxon>Bacillati</taxon>
        <taxon>Bacillota</taxon>
        <taxon>Culicoidibacteria</taxon>
        <taxon>Culicoidibacterales</taxon>
        <taxon>Culicoidibacteraceae</taxon>
        <taxon>Culicoidibacter</taxon>
    </lineage>
</organism>
<dbReference type="Gene3D" id="3.40.630.30">
    <property type="match status" value="1"/>
</dbReference>
<dbReference type="InParanoid" id="A0A5R8QA48"/>
<proteinExistence type="predicted"/>
<keyword evidence="1 4" id="KW-0808">Transferase</keyword>
<feature type="domain" description="N-acetyltransferase" evidence="3">
    <location>
        <begin position="2"/>
        <end position="170"/>
    </location>
</feature>
<dbReference type="Proteomes" id="UP000306912">
    <property type="component" value="Unassembled WGS sequence"/>
</dbReference>
<dbReference type="Pfam" id="PF00583">
    <property type="entry name" value="Acetyltransf_1"/>
    <property type="match status" value="1"/>
</dbReference>
<dbReference type="PROSITE" id="PS51186">
    <property type="entry name" value="GNAT"/>
    <property type="match status" value="1"/>
</dbReference>
<dbReference type="InterPro" id="IPR050832">
    <property type="entry name" value="Bact_Acetyltransf"/>
</dbReference>
<accession>A0A5R8QA48</accession>
<name>A0A5R8QA48_9FIRM</name>
<dbReference type="InterPro" id="IPR000182">
    <property type="entry name" value="GNAT_dom"/>
</dbReference>
<dbReference type="GO" id="GO:0016747">
    <property type="term" value="F:acyltransferase activity, transferring groups other than amino-acyl groups"/>
    <property type="evidence" value="ECO:0007669"/>
    <property type="project" value="InterPro"/>
</dbReference>
<dbReference type="RefSeq" id="WP_138192154.1">
    <property type="nucleotide sequence ID" value="NZ_VBWP01000011.1"/>
</dbReference>
<comment type="caution">
    <text evidence="4">The sequence shown here is derived from an EMBL/GenBank/DDBJ whole genome shotgun (WGS) entry which is preliminary data.</text>
</comment>